<keyword evidence="2" id="KW-1185">Reference proteome</keyword>
<name>G1DA29_9CAUD</name>
<organism evidence="1 2">
    <name type="scientific">Mycobacterium phage BPBiebs31</name>
    <dbReference type="NCBI Taxonomy" id="2902900"/>
    <lineage>
        <taxon>Viruses</taxon>
        <taxon>Duplodnaviria</taxon>
        <taxon>Heunggongvirae</taxon>
        <taxon>Uroviricota</taxon>
        <taxon>Caudoviricetes</taxon>
        <taxon>Fromanvirus</taxon>
        <taxon>Fromanvirus bpbiebs31</taxon>
    </lineage>
</organism>
<dbReference type="RefSeq" id="YP_009637605.1">
    <property type="nucleotide sequence ID" value="NC_042327.1"/>
</dbReference>
<dbReference type="Proteomes" id="UP000008429">
    <property type="component" value="Segment"/>
</dbReference>
<evidence type="ECO:0000313" key="2">
    <source>
        <dbReference type="Proteomes" id="UP000008429"/>
    </source>
</evidence>
<proteinExistence type="predicted"/>
<accession>G1DA29</accession>
<dbReference type="OrthoDB" id="27812at10239"/>
<gene>
    <name evidence="1" type="primary">76</name>
    <name evidence="1" type="ORF">BPBIEBS31_76</name>
</gene>
<dbReference type="EMBL" id="JF957057">
    <property type="protein sequence ID" value="AEJ91959.1"/>
    <property type="molecule type" value="Genomic_DNA"/>
</dbReference>
<protein>
    <submittedName>
        <fullName evidence="1">Uncharacterized protein</fullName>
    </submittedName>
</protein>
<reference evidence="1 2" key="1">
    <citation type="journal article" date="2012" name="J. Virol.">
        <title>Complete Genome Sequences of 138 Mycobacteriophages.</title>
        <authorList>
            <consortium name="the Science Education Alliance Phage Hunters Advancing Genomics and Evolutionary Science Program"/>
            <consortium name="the KwaZulu-Natal Research Institute for Tuberculosis and HIV Mycobacterial Genetics Course Students"/>
            <consortium name="the Phage Hunters Integrating Research and Education Program"/>
            <person name="Hatfull G.F."/>
        </authorList>
    </citation>
    <scope>NUCLEOTIDE SEQUENCE [LARGE SCALE GENOMIC DNA]</scope>
</reference>
<dbReference type="GeneID" id="40234358"/>
<sequence length="37" mass="4267">MTDQTMALAEFLGREIVKKWAISSDDNLIHNDDEEET</sequence>
<evidence type="ECO:0000313" key="1">
    <source>
        <dbReference type="EMBL" id="AEJ91959.1"/>
    </source>
</evidence>